<name>A0A0M0JME6_9EUKA</name>
<reference evidence="5" key="1">
    <citation type="journal article" date="2015" name="PLoS Genet.">
        <title>Genome Sequence and Transcriptome Analyses of Chrysochromulina tobin: Metabolic Tools for Enhanced Algal Fitness in the Prominent Order Prymnesiales (Haptophyceae).</title>
        <authorList>
            <person name="Hovde B.T."/>
            <person name="Deodato C.R."/>
            <person name="Hunsperger H.M."/>
            <person name="Ryken S.A."/>
            <person name="Yost W."/>
            <person name="Jha R.K."/>
            <person name="Patterson J."/>
            <person name="Monnat R.J. Jr."/>
            <person name="Barlow S.B."/>
            <person name="Starkenburg S.R."/>
            <person name="Cattolico R.A."/>
        </authorList>
    </citation>
    <scope>NUCLEOTIDE SEQUENCE</scope>
    <source>
        <strain evidence="5">CCMP291</strain>
    </source>
</reference>
<keyword evidence="5" id="KW-1185">Reference proteome</keyword>
<dbReference type="Pfam" id="PF04000">
    <property type="entry name" value="Sas10_Utp3"/>
    <property type="match status" value="1"/>
</dbReference>
<feature type="region of interest" description="Disordered" evidence="2">
    <location>
        <begin position="495"/>
        <end position="528"/>
    </location>
</feature>
<accession>A0A0M0JME6</accession>
<organism evidence="4 5">
    <name type="scientific">Chrysochromulina tobinii</name>
    <dbReference type="NCBI Taxonomy" id="1460289"/>
    <lineage>
        <taxon>Eukaryota</taxon>
        <taxon>Haptista</taxon>
        <taxon>Haptophyta</taxon>
        <taxon>Prymnesiophyceae</taxon>
        <taxon>Prymnesiales</taxon>
        <taxon>Chrysochromulinaceae</taxon>
        <taxon>Chrysochromulina</taxon>
    </lineage>
</organism>
<dbReference type="InterPro" id="IPR007146">
    <property type="entry name" value="Sas10/Utp3/C1D"/>
</dbReference>
<feature type="compositionally biased region" description="Acidic residues" evidence="2">
    <location>
        <begin position="173"/>
        <end position="183"/>
    </location>
</feature>
<evidence type="ECO:0000256" key="2">
    <source>
        <dbReference type="SAM" id="MobiDB-lite"/>
    </source>
</evidence>
<dbReference type="GO" id="GO:0000462">
    <property type="term" value="P:maturation of SSU-rRNA from tricistronic rRNA transcript (SSU-rRNA, 5.8S rRNA, LSU-rRNA)"/>
    <property type="evidence" value="ECO:0007669"/>
    <property type="project" value="TreeGrafter"/>
</dbReference>
<feature type="region of interest" description="Disordered" evidence="2">
    <location>
        <begin position="327"/>
        <end position="410"/>
    </location>
</feature>
<dbReference type="InterPro" id="IPR018972">
    <property type="entry name" value="Sas10_C_dom"/>
</dbReference>
<dbReference type="AlphaFoldDB" id="A0A0M0JME6"/>
<dbReference type="PANTHER" id="PTHR13237">
    <property type="entry name" value="SOMETHING ABOUT SILENCING PROTEIN 10-RELATED"/>
    <property type="match status" value="1"/>
</dbReference>
<gene>
    <name evidence="4" type="ORF">Ctob_003188</name>
</gene>
<feature type="compositionally biased region" description="Low complexity" evidence="2">
    <location>
        <begin position="156"/>
        <end position="170"/>
    </location>
</feature>
<dbReference type="EMBL" id="JWZX01002711">
    <property type="protein sequence ID" value="KOO27467.1"/>
    <property type="molecule type" value="Genomic_DNA"/>
</dbReference>
<feature type="region of interest" description="Disordered" evidence="2">
    <location>
        <begin position="450"/>
        <end position="472"/>
    </location>
</feature>
<proteinExistence type="predicted"/>
<feature type="region of interest" description="Disordered" evidence="2">
    <location>
        <begin position="147"/>
        <end position="211"/>
    </location>
</feature>
<comment type="caution">
    <text evidence="4">The sequence shown here is derived from an EMBL/GenBank/DDBJ whole genome shotgun (WGS) entry which is preliminary data.</text>
</comment>
<dbReference type="GO" id="GO:0032040">
    <property type="term" value="C:small-subunit processome"/>
    <property type="evidence" value="ECO:0007669"/>
    <property type="project" value="TreeGrafter"/>
</dbReference>
<dbReference type="OrthoDB" id="1924577at2759"/>
<keyword evidence="1" id="KW-0597">Phosphoprotein</keyword>
<dbReference type="Proteomes" id="UP000037460">
    <property type="component" value="Unassembled WGS sequence"/>
</dbReference>
<dbReference type="Pfam" id="PF09368">
    <property type="entry name" value="Sas10"/>
    <property type="match status" value="1"/>
</dbReference>
<feature type="domain" description="Sas10 C-terminal" evidence="3">
    <location>
        <begin position="454"/>
        <end position="527"/>
    </location>
</feature>
<feature type="compositionally biased region" description="Polar residues" evidence="2">
    <location>
        <begin position="329"/>
        <end position="338"/>
    </location>
</feature>
<evidence type="ECO:0000313" key="5">
    <source>
        <dbReference type="Proteomes" id="UP000037460"/>
    </source>
</evidence>
<evidence type="ECO:0000259" key="3">
    <source>
        <dbReference type="Pfam" id="PF09368"/>
    </source>
</evidence>
<dbReference type="PANTHER" id="PTHR13237:SF9">
    <property type="entry name" value="NEUROGUIDIN"/>
    <property type="match status" value="1"/>
</dbReference>
<feature type="compositionally biased region" description="Acidic residues" evidence="2">
    <location>
        <begin position="378"/>
        <end position="389"/>
    </location>
</feature>
<protein>
    <submittedName>
        <fullName evidence="4">U3 snornp protein</fullName>
    </submittedName>
</protein>
<feature type="compositionally biased region" description="Basic and acidic residues" evidence="2">
    <location>
        <begin position="346"/>
        <end position="371"/>
    </location>
</feature>
<evidence type="ECO:0000313" key="4">
    <source>
        <dbReference type="EMBL" id="KOO27467.1"/>
    </source>
</evidence>
<evidence type="ECO:0000256" key="1">
    <source>
        <dbReference type="ARBA" id="ARBA00022553"/>
    </source>
</evidence>
<feature type="compositionally biased region" description="Basic and acidic residues" evidence="2">
    <location>
        <begin position="454"/>
        <end position="467"/>
    </location>
</feature>
<sequence length="528" mass="58578">METVARDGSGLSEAERLRIVEADAPELQALLAEFQESLKEAKERLEPVLEVARKRQLTNDGGVRLLELKLQLLLSYCINLAFYLMLKSQGRAVRTHPVIDALLRHRLLLERMRPLETKLHYRLTKLLQLAAAADAPGDARGLTDAQQDLSERPNPEALLAKGGGARAAAAKGDEDDEDAEPDDGLYRPPKLAAVHYDDEPGGAKRRRQQERAVERASASRMVRELRAELSEAPQPVHADDFGRAIDADSSAVARFRKDEEERRAYEESNFRRLNPTKAEKIALKRRQAAATGVAVDELAAFDDFSHLYEVATTQAVDPRAERVRALKQYMNSLEQRGGQNARKPGRSAEEDAPSRTLEGRSEKRAEKEAKRAAKAALQDEDEGADEDGYDNSGAAGRKRRRSSLDELPAVDPYYKEVAEQSQNKKAAKAVRRVAEAAEAAAAFASTELAEAAPDEARKVGRDIEKNRGLTRQRKKIDGNVRVKNREKFRKAVIRRNGQVRAVQTQSDGPYGGEATGIKKNVSHSKRFA</sequence>